<dbReference type="Proteomes" id="UP001497522">
    <property type="component" value="Chromosome 2"/>
</dbReference>
<dbReference type="Pfam" id="PF14309">
    <property type="entry name" value="DUF4378"/>
    <property type="match status" value="1"/>
</dbReference>
<dbReference type="InterPro" id="IPR033334">
    <property type="entry name" value="LNG1/2"/>
</dbReference>
<evidence type="ECO:0000259" key="2">
    <source>
        <dbReference type="Pfam" id="PF14309"/>
    </source>
</evidence>
<gene>
    <name evidence="3" type="ORF">CSSPJE1EN2_LOCUS13437</name>
</gene>
<name>A0ABP1B6G6_9BRYO</name>
<evidence type="ECO:0000313" key="4">
    <source>
        <dbReference type="Proteomes" id="UP001497522"/>
    </source>
</evidence>
<feature type="compositionally biased region" description="Basic and acidic residues" evidence="1">
    <location>
        <begin position="450"/>
        <end position="462"/>
    </location>
</feature>
<reference evidence="3 4" key="1">
    <citation type="submission" date="2024-03" db="EMBL/GenBank/DDBJ databases">
        <authorList>
            <consortium name="ELIXIR-Norway"/>
            <consortium name="Elixir Norway"/>
        </authorList>
    </citation>
    <scope>NUCLEOTIDE SEQUENCE [LARGE SCALE GENOMIC DNA]</scope>
</reference>
<proteinExistence type="predicted"/>
<feature type="compositionally biased region" description="Polar residues" evidence="1">
    <location>
        <begin position="97"/>
        <end position="109"/>
    </location>
</feature>
<dbReference type="PANTHER" id="PTHR31680">
    <property type="entry name" value="LONGIFOLIA PROTEIN"/>
    <property type="match status" value="1"/>
</dbReference>
<accession>A0ABP1B6G6</accession>
<feature type="domain" description="DUF4378" evidence="2">
    <location>
        <begin position="1095"/>
        <end position="1319"/>
    </location>
</feature>
<protein>
    <recommendedName>
        <fullName evidence="2">DUF4378 domain-containing protein</fullName>
    </recommendedName>
</protein>
<feature type="compositionally biased region" description="Basic residues" evidence="1">
    <location>
        <begin position="1163"/>
        <end position="1172"/>
    </location>
</feature>
<feature type="region of interest" description="Disordered" evidence="1">
    <location>
        <begin position="90"/>
        <end position="109"/>
    </location>
</feature>
<feature type="region of interest" description="Disordered" evidence="1">
    <location>
        <begin position="680"/>
        <end position="721"/>
    </location>
</feature>
<feature type="region of interest" description="Disordered" evidence="1">
    <location>
        <begin position="1124"/>
        <end position="1173"/>
    </location>
</feature>
<evidence type="ECO:0000313" key="3">
    <source>
        <dbReference type="EMBL" id="CAK9870769.1"/>
    </source>
</evidence>
<evidence type="ECO:0000256" key="1">
    <source>
        <dbReference type="SAM" id="MobiDB-lite"/>
    </source>
</evidence>
<organism evidence="3 4">
    <name type="scientific">Sphagnum jensenii</name>
    <dbReference type="NCBI Taxonomy" id="128206"/>
    <lineage>
        <taxon>Eukaryota</taxon>
        <taxon>Viridiplantae</taxon>
        <taxon>Streptophyta</taxon>
        <taxon>Embryophyta</taxon>
        <taxon>Bryophyta</taxon>
        <taxon>Sphagnophytina</taxon>
        <taxon>Sphagnopsida</taxon>
        <taxon>Sphagnales</taxon>
        <taxon>Sphagnaceae</taxon>
        <taxon>Sphagnum</taxon>
    </lineage>
</organism>
<feature type="region of interest" description="Disordered" evidence="1">
    <location>
        <begin position="274"/>
        <end position="295"/>
    </location>
</feature>
<dbReference type="EMBL" id="OZ023703">
    <property type="protein sequence ID" value="CAK9870769.1"/>
    <property type="molecule type" value="Genomic_DNA"/>
</dbReference>
<feature type="region of interest" description="Disordered" evidence="1">
    <location>
        <begin position="430"/>
        <end position="469"/>
    </location>
</feature>
<dbReference type="PANTHER" id="PTHR31680:SF4">
    <property type="entry name" value="LONGIFOLIA PROTEIN"/>
    <property type="match status" value="1"/>
</dbReference>
<keyword evidence="4" id="KW-1185">Reference proteome</keyword>
<sequence>MAPGAVALTMSVDSWWRASLDKPDQLKSTMEETSILSWLTSNNGASLDRSQSTIIDKNRYVNHEVVKHVHIAKPHLSFYFEDSLPRSFANEAPEGAHTSSFGAQSQNPEVSWPQLGPSVDPQTLRLESLDIKDVVRESLHRRWPIMPKENSTKDCNTQGPFLVNQLSSGLGNLKMSSLVTSSGRDKSDLPCERRRMAQLMDVQSDLPCLCSVNTRTGLHLHINKGCQMQFLLDSMEKDLTMLANDENFSTLGRSFGGNEVSRLTVELDDGPLISASSSSRRKMSPNAPGSYKPLDNTHCLKEVRDPCPPGLDFKDVLQASWQVRATSSDVCKDLPCAAPYPGLSDDTDVAVKNRSSGARGDHQETARCQETNVVARLMGLERFPSFAVLKIPLQKPVFSKTQSREAELIQDLLQHTPAGLSGSPQARLLDESSQMSDRGGSGSCQIQEQRNTHSGEAHELRLRSPSSQSPKFMERMPLVFKQQDTSNAMKTRLAQTGKRLSEENLTVVQKSDYSTKHEPLYGDMAQLVRQLRLRNSVQERKALKQIQEAMKLKGLLHPPNHKLVQDLKSKTDPIMPKEHLQPQWCELNQQPVDSSKLTTTILNKDHTDLEHKETSRLGPEEYSMSLNTRTPEQMIQEPEKVKSVLLETSLQIVKNDPSIIVMKPMKTKVVSKLDAPKHTSLTYTTPAHSENGGAIKTAERKPQRAQARSNNRSSKDGLNVSQQPCWLGLNGTTPTIKSIMSTGREPNILKSRPQCQCRFGSTRMGEKSNLEGKNSPLKDHEECRVIKLTSELQKTKETLKAKASIDPSTMRSRKAALADAQLKPRIPDTSRKPQRNFGAFVGLASHKHKPFNPSDSPQHITKMQTLVHHTDKITAEHEKASKVQSGVQESRNAGTVRVIEGEALNHSEDLCLQNPDVLGFSGNMRSCDVQAELEVASAEVMKDNIVTANEGEVSELQSSPNSLREKFELNESLSMVGGMEHSSPLYVLSNTGVEDEQPNPSPQSCTSTGINLQEGNSRCRSLVENVDKEESASTVRKKLCFEIDSNKQQEELHAQVKTSGVEIELPFDSKNRTVAILGTTRITGTSLKNREEERQFVRDLLVVSELAKELPVAFAHTKITDPASIVVRSQQRRRRKDDDKKPPHNRNNSPDGGCPKSKDRSTKEKRKTKKEKKKEILDRRLLYDAVSEIASTKLPLFLNPDLSWTTTSLLPLFLKPDLQGTTSSFDQQPQQQQQQEVSVQEPMMAQRWTEPTTAQRFAQEVWKELQQIPCGQFDDVHDTVQSALQKDMVEKLRQSYSEFRVEITEVGLEVERRIFKDLVQGVVAECFRTQEQQQQQQQLRSTN</sequence>
<dbReference type="InterPro" id="IPR025486">
    <property type="entry name" value="DUF4378"/>
</dbReference>